<evidence type="ECO:0000313" key="2">
    <source>
        <dbReference type="Proteomes" id="UP001529380"/>
    </source>
</evidence>
<gene>
    <name evidence="1" type="ORF">QUW08_09500</name>
</gene>
<accession>A0ABT7URK4</accession>
<evidence type="ECO:0000313" key="1">
    <source>
        <dbReference type="EMBL" id="MDM8201526.1"/>
    </source>
</evidence>
<reference evidence="1 2" key="2">
    <citation type="submission" date="2023-06" db="EMBL/GenBank/DDBJ databases">
        <title>Identification and characterization of horizontal gene transfer across gut microbiota members of farm animals based on homology search.</title>
        <authorList>
            <person name="Schwarzerova J."/>
            <person name="Nykrynova M."/>
            <person name="Jureckova K."/>
            <person name="Cejkova D."/>
            <person name="Rychlik I."/>
        </authorList>
    </citation>
    <scope>NUCLEOTIDE SEQUENCE [LARGE SCALE GENOMIC DNA]</scope>
    <source>
        <strain evidence="1 2">ET340</strain>
    </source>
</reference>
<dbReference type="NCBIfam" id="TIGR04088">
    <property type="entry name" value="cognate_SipW"/>
    <property type="match status" value="1"/>
</dbReference>
<dbReference type="EMBL" id="JAUDCL010000016">
    <property type="protein sequence ID" value="MDM8201526.1"/>
    <property type="molecule type" value="Genomic_DNA"/>
</dbReference>
<protein>
    <submittedName>
        <fullName evidence="1">TasA family protein</fullName>
    </submittedName>
</protein>
<reference evidence="1 2" key="3">
    <citation type="submission" date="2023-06" db="EMBL/GenBank/DDBJ databases">
        <authorList>
            <person name="Zeman M."/>
            <person name="Kubasova T."/>
            <person name="Jahodarova E."/>
            <person name="Nykrynova M."/>
            <person name="Rychlik I."/>
        </authorList>
    </citation>
    <scope>NUCLEOTIDE SEQUENCE [LARGE SCALE GENOMIC DNA]</scope>
    <source>
        <strain evidence="1 2">ET340</strain>
    </source>
</reference>
<dbReference type="RefSeq" id="WP_289600056.1">
    <property type="nucleotide sequence ID" value="NZ_JAUDCL010000016.1"/>
</dbReference>
<proteinExistence type="predicted"/>
<dbReference type="InterPro" id="IPR023833">
    <property type="entry name" value="Signal_pept_SipW-depend-type"/>
</dbReference>
<dbReference type="InterPro" id="IPR022121">
    <property type="entry name" value="Peptidase_M73_camelysin"/>
</dbReference>
<comment type="caution">
    <text evidence="1">The sequence shown here is derived from an EMBL/GenBank/DDBJ whole genome shotgun (WGS) entry which is preliminary data.</text>
</comment>
<reference evidence="2" key="1">
    <citation type="submission" date="2023-06" db="EMBL/GenBank/DDBJ databases">
        <title>Identification and characterization of horizontal gene transfer across gut microbiota members of farm animals based on homology search.</title>
        <authorList>
            <person name="Zeman M."/>
            <person name="Kubasova T."/>
            <person name="Jahodarova E."/>
            <person name="Nykrynova M."/>
            <person name="Rychlik I."/>
        </authorList>
    </citation>
    <scope>NUCLEOTIDE SEQUENCE [LARGE SCALE GENOMIC DNA]</scope>
    <source>
        <strain evidence="2">ET340</strain>
    </source>
</reference>
<keyword evidence="2" id="KW-1185">Reference proteome</keyword>
<organism evidence="1 2">
    <name type="scientific">Allofournierella massiliensis</name>
    <dbReference type="NCBI Taxonomy" id="1650663"/>
    <lineage>
        <taxon>Bacteria</taxon>
        <taxon>Bacillati</taxon>
        <taxon>Bacillota</taxon>
        <taxon>Clostridia</taxon>
        <taxon>Eubacteriales</taxon>
        <taxon>Oscillospiraceae</taxon>
        <taxon>Allofournierella</taxon>
    </lineage>
</organism>
<dbReference type="Proteomes" id="UP001529380">
    <property type="component" value="Unassembled WGS sequence"/>
</dbReference>
<dbReference type="Pfam" id="PF12389">
    <property type="entry name" value="Peptidase_M73"/>
    <property type="match status" value="1"/>
</dbReference>
<name>A0ABT7URK4_9FIRM</name>
<sequence>MNKKKMAMSITSVALVGAVVVGGTLAYLSDKSNMVTNTFNVGSGYTEEDGHIGLWLDEKDVANPGERTEIGNEYEELLPGSIVEKDPTFHLTTGSTDSYVFAQVSGVDAMIEAGYFFTVEEPDKLVDPENAFNGKWVKVSDGDEVDPGFGRNVFDGLYIYVDGDDGVVSGGEAMEPMFNWVKLGSGLDNEKFEEITPSAVDIRGVAVQSANLTADEAQVEAEKILATMPY</sequence>